<organism evidence="1">
    <name type="scientific">marine metagenome</name>
    <dbReference type="NCBI Taxonomy" id="408172"/>
    <lineage>
        <taxon>unclassified sequences</taxon>
        <taxon>metagenomes</taxon>
        <taxon>ecological metagenomes</taxon>
    </lineage>
</organism>
<evidence type="ECO:0008006" key="2">
    <source>
        <dbReference type="Google" id="ProtNLM"/>
    </source>
</evidence>
<reference evidence="1" key="1">
    <citation type="submission" date="2018-05" db="EMBL/GenBank/DDBJ databases">
        <authorList>
            <person name="Lanie J.A."/>
            <person name="Ng W.-L."/>
            <person name="Kazmierczak K.M."/>
            <person name="Andrzejewski T.M."/>
            <person name="Davidsen T.M."/>
            <person name="Wayne K.J."/>
            <person name="Tettelin H."/>
            <person name="Glass J.I."/>
            <person name="Rusch D."/>
            <person name="Podicherti R."/>
            <person name="Tsui H.-C.T."/>
            <person name="Winkler M.E."/>
        </authorList>
    </citation>
    <scope>NUCLEOTIDE SEQUENCE</scope>
</reference>
<dbReference type="AlphaFoldDB" id="A0A381YPD0"/>
<proteinExistence type="predicted"/>
<dbReference type="EMBL" id="UINC01018715">
    <property type="protein sequence ID" value="SVA78855.1"/>
    <property type="molecule type" value="Genomic_DNA"/>
</dbReference>
<protein>
    <recommendedName>
        <fullName evidence="2">Smr domain-containing protein</fullName>
    </recommendedName>
</protein>
<accession>A0A381YPD0</accession>
<sequence length="152" mass="16968">VKACIVCGNEIEDTEWQCPFCKSPQPSQATKGSSAAPRKEQIRTVNLKEGLPVVEDALSHMRREISDARACRVKVLKLVHGYGSTGTGGKIKQAVQMELASMHLQGQIRMYVVGDDYAVSEAGQELRARYPELLRSRRQDFQNFGITFVELQ</sequence>
<gene>
    <name evidence="1" type="ORF">METZ01_LOCUS131709</name>
</gene>
<evidence type="ECO:0000313" key="1">
    <source>
        <dbReference type="EMBL" id="SVA78855.1"/>
    </source>
</evidence>
<name>A0A381YPD0_9ZZZZ</name>
<feature type="non-terminal residue" evidence="1">
    <location>
        <position position="1"/>
    </location>
</feature>